<dbReference type="AlphaFoldDB" id="B9JF44"/>
<proteinExistence type="predicted"/>
<feature type="transmembrane region" description="Helical" evidence="1">
    <location>
        <begin position="40"/>
        <end position="56"/>
    </location>
</feature>
<keyword evidence="1" id="KW-0812">Transmembrane</keyword>
<evidence type="ECO:0000313" key="3">
    <source>
        <dbReference type="Proteomes" id="UP000001600"/>
    </source>
</evidence>
<dbReference type="STRING" id="311403.Arad_2314"/>
<evidence type="ECO:0008006" key="4">
    <source>
        <dbReference type="Google" id="ProtNLM"/>
    </source>
</evidence>
<dbReference type="Proteomes" id="UP000001600">
    <property type="component" value="Chromosome 1"/>
</dbReference>
<name>B9JF44_RHIR8</name>
<dbReference type="EMBL" id="CP000628">
    <property type="protein sequence ID" value="ACM26534.1"/>
    <property type="molecule type" value="Genomic_DNA"/>
</dbReference>
<reference evidence="2 3" key="1">
    <citation type="journal article" date="2009" name="J. Bacteriol.">
        <title>Genome sequences of three Agrobacterium biovars help elucidate the evolution of multichromosome genomes in bacteria.</title>
        <authorList>
            <person name="Slater S.C."/>
            <person name="Goldman B.S."/>
            <person name="Goodner B."/>
            <person name="Setubal J.C."/>
            <person name="Farrand S.K."/>
            <person name="Nester E.W."/>
            <person name="Burr T.J."/>
            <person name="Banta L."/>
            <person name="Dickerman A.W."/>
            <person name="Paulsen I."/>
            <person name="Otten L."/>
            <person name="Suen G."/>
            <person name="Welch R."/>
            <person name="Almeida N.F."/>
            <person name="Arnold F."/>
            <person name="Burton O.T."/>
            <person name="Du Z."/>
            <person name="Ewing A."/>
            <person name="Godsy E."/>
            <person name="Heisel S."/>
            <person name="Houmiel K.L."/>
            <person name="Jhaveri J."/>
            <person name="Lu J."/>
            <person name="Miller N.M."/>
            <person name="Norton S."/>
            <person name="Chen Q."/>
            <person name="Phoolcharoen W."/>
            <person name="Ohlin V."/>
            <person name="Ondrusek D."/>
            <person name="Pride N."/>
            <person name="Stricklin S.L."/>
            <person name="Sun J."/>
            <person name="Wheeler C."/>
            <person name="Wilson L."/>
            <person name="Zhu H."/>
            <person name="Wood D.W."/>
        </authorList>
    </citation>
    <scope>NUCLEOTIDE SEQUENCE [LARGE SCALE GENOMIC DNA]</scope>
    <source>
        <strain evidence="3">K84 / ATCC BAA-868</strain>
    </source>
</reference>
<evidence type="ECO:0000256" key="1">
    <source>
        <dbReference type="SAM" id="Phobius"/>
    </source>
</evidence>
<sequence>MSLKRHYEDMPSEEVYRRVCEIYLYSSTSLMPAPPAYDPIFTPIFTAIFGTAGITIGTSTITFASIASAIAVTALSIGIQALMAPKPPKPEDGKVPKTQSVPYRTWAVGRTRIAGAYMLWEARGKYLYSVQALAGHRIKAVNRYWLHDDEVEIDVDGVTTNDDNGRYGNNVRILHRVGNDPETPYTQLVSALSADGIWTNNHRGDGQASVALIAESSEAKNQQKRFPYGAPSLSVEIDGAYCWDFRDPGQNPDNPATWTWTRNSVLILCWHECFNEFGNRRDYHKAILPVLDMWVEEANICDEDVPLNGGGSEKRYECNGFDTTENGPKVGTNSILATCDGWMCERGDGALLLTVGKFRESRVATLSDADIIGHQIGYDVLFEDECNRLVPKFTYPQTAYSTCDTDYFEDTAAQLEAGRVLSQEADYGWCHQWRQARRLGKRDWLRIQQKVKGSIDVRMSGINAIYSRWVRLDTPIRLPRLDGKLVENRRSTVAITRGGFTMEINQHPDTIDDWNPSVDEGAQPPVPEALSSDEIVAPVINLVQAKPNGGAVYIRVVIIDPADDSLTPVVRYRVHDTGGGNPGAWVEQEFPDAPPAGGYVDLNTNTVPQDTLLDVEAAFIGSNDSYGPWSITAQLTSTVDPVMPIALTSFSNTDAAPHLGRATLGFTTGNDAHVRTVQIFRVATGASFDPATSLRIATLAVSPNGTYSYVDGDATRTNLLTDGDFATSPGPWTLGTGWSIASGVATHVTPTQSQITQPVTLTPSSVYRVAFDVTGYTGTGTVTPRFQGGTTVNGTGRTANGSFSDVLTAGASSNVFGFNGNGGFSGNVDNAILYLQTVTSAPQGTWDYYASPFNGSGVIGPSSGPVTVRVI</sequence>
<dbReference type="HOGENOM" id="CLU_018818_0_0_5"/>
<organism evidence="2 3">
    <name type="scientific">Rhizobium rhizogenes (strain K84 / ATCC BAA-868)</name>
    <name type="common">Agrobacterium radiobacter</name>
    <dbReference type="NCBI Taxonomy" id="311403"/>
    <lineage>
        <taxon>Bacteria</taxon>
        <taxon>Pseudomonadati</taxon>
        <taxon>Pseudomonadota</taxon>
        <taxon>Alphaproteobacteria</taxon>
        <taxon>Hyphomicrobiales</taxon>
        <taxon>Rhizobiaceae</taxon>
        <taxon>Rhizobium/Agrobacterium group</taxon>
        <taxon>Rhizobium</taxon>
    </lineage>
</organism>
<feature type="transmembrane region" description="Helical" evidence="1">
    <location>
        <begin position="63"/>
        <end position="83"/>
    </location>
</feature>
<protein>
    <recommendedName>
        <fullName evidence="4">Tip attachment protein J domain-containing protein</fullName>
    </recommendedName>
</protein>
<dbReference type="KEGG" id="ara:Arad_2314"/>
<keyword evidence="1" id="KW-0472">Membrane</keyword>
<dbReference type="eggNOG" id="COG4733">
    <property type="taxonomic scope" value="Bacteria"/>
</dbReference>
<accession>B9JF44</accession>
<keyword evidence="1" id="KW-1133">Transmembrane helix</keyword>
<gene>
    <name evidence="2" type="ordered locus">Arad_2314</name>
</gene>
<evidence type="ECO:0000313" key="2">
    <source>
        <dbReference type="EMBL" id="ACM26534.1"/>
    </source>
</evidence>